<protein>
    <submittedName>
        <fullName evidence="1">Uncharacterized protein</fullName>
    </submittedName>
</protein>
<proteinExistence type="predicted"/>
<keyword evidence="2" id="KW-1185">Reference proteome</keyword>
<accession>A0ABV9JMZ5</accession>
<organism evidence="1 2">
    <name type="scientific">Rheinheimera marina</name>
    <dbReference type="NCBI Taxonomy" id="1774958"/>
    <lineage>
        <taxon>Bacteria</taxon>
        <taxon>Pseudomonadati</taxon>
        <taxon>Pseudomonadota</taxon>
        <taxon>Gammaproteobacteria</taxon>
        <taxon>Chromatiales</taxon>
        <taxon>Chromatiaceae</taxon>
        <taxon>Rheinheimera</taxon>
    </lineage>
</organism>
<name>A0ABV9JMZ5_9GAMM</name>
<dbReference type="EMBL" id="JBHSGB010000010">
    <property type="protein sequence ID" value="MFC4655646.1"/>
    <property type="molecule type" value="Genomic_DNA"/>
</dbReference>
<sequence>MVHLMPAGQQKVRSFSVAGENRKATKWVNLKRTKTSGVFLDGRRLVPQGFFARTQKTQKHLECFWTAEGWSRKDFLQGRKKHKNQHLAGNASQLS</sequence>
<dbReference type="RefSeq" id="WP_377334136.1">
    <property type="nucleotide sequence ID" value="NZ_JBHSGB010000010.1"/>
</dbReference>
<evidence type="ECO:0000313" key="1">
    <source>
        <dbReference type="EMBL" id="MFC4655646.1"/>
    </source>
</evidence>
<comment type="caution">
    <text evidence="1">The sequence shown here is derived from an EMBL/GenBank/DDBJ whole genome shotgun (WGS) entry which is preliminary data.</text>
</comment>
<reference evidence="2" key="1">
    <citation type="journal article" date="2019" name="Int. J. Syst. Evol. Microbiol.">
        <title>The Global Catalogue of Microorganisms (GCM) 10K type strain sequencing project: providing services to taxonomists for standard genome sequencing and annotation.</title>
        <authorList>
            <consortium name="The Broad Institute Genomics Platform"/>
            <consortium name="The Broad Institute Genome Sequencing Center for Infectious Disease"/>
            <person name="Wu L."/>
            <person name="Ma J."/>
        </authorList>
    </citation>
    <scope>NUCLEOTIDE SEQUENCE [LARGE SCALE GENOMIC DNA]</scope>
    <source>
        <strain evidence="2">DT28</strain>
    </source>
</reference>
<dbReference type="Proteomes" id="UP001595962">
    <property type="component" value="Unassembled WGS sequence"/>
</dbReference>
<gene>
    <name evidence="1" type="ORF">ACFO3I_11550</name>
</gene>
<evidence type="ECO:0000313" key="2">
    <source>
        <dbReference type="Proteomes" id="UP001595962"/>
    </source>
</evidence>